<evidence type="ECO:0000256" key="10">
    <source>
        <dbReference type="ARBA" id="ARBA00023136"/>
    </source>
</evidence>
<feature type="compositionally biased region" description="Polar residues" evidence="11">
    <location>
        <begin position="1664"/>
        <end position="1687"/>
    </location>
</feature>
<dbReference type="InterPro" id="IPR031468">
    <property type="entry name" value="SMP_LBD"/>
</dbReference>
<dbReference type="InterPro" id="IPR057349">
    <property type="entry name" value="C2_Mug190_3rd"/>
</dbReference>
<feature type="compositionally biased region" description="Acidic residues" evidence="11">
    <location>
        <begin position="1628"/>
        <end position="1638"/>
    </location>
</feature>
<feature type="region of interest" description="Disordered" evidence="11">
    <location>
        <begin position="587"/>
        <end position="627"/>
    </location>
</feature>
<feature type="domain" description="C2" evidence="13">
    <location>
        <begin position="1008"/>
        <end position="1137"/>
    </location>
</feature>
<keyword evidence="5" id="KW-0677">Repeat</keyword>
<evidence type="ECO:0000256" key="3">
    <source>
        <dbReference type="ARBA" id="ARBA00022553"/>
    </source>
</evidence>
<feature type="compositionally biased region" description="Basic and acidic residues" evidence="11">
    <location>
        <begin position="1585"/>
        <end position="1598"/>
    </location>
</feature>
<dbReference type="CDD" id="cd21676">
    <property type="entry name" value="SMP_Mug190"/>
    <property type="match status" value="1"/>
</dbReference>
<dbReference type="Proteomes" id="UP000272025">
    <property type="component" value="Unassembled WGS sequence"/>
</dbReference>
<dbReference type="InterPro" id="IPR037765">
    <property type="entry name" value="C2B_Tricalbin"/>
</dbReference>
<dbReference type="GO" id="GO:0006869">
    <property type="term" value="P:lipid transport"/>
    <property type="evidence" value="ECO:0007669"/>
    <property type="project" value="UniProtKB-KW"/>
</dbReference>
<keyword evidence="3" id="KW-0597">Phosphoprotein</keyword>
<evidence type="ECO:0000256" key="8">
    <source>
        <dbReference type="ARBA" id="ARBA00023055"/>
    </source>
</evidence>
<keyword evidence="16" id="KW-1185">Reference proteome</keyword>
<protein>
    <recommendedName>
        <fullName evidence="17">Meiotically up-regulated gene 190 protein</fullName>
    </recommendedName>
</protein>
<feature type="compositionally biased region" description="Polar residues" evidence="11">
    <location>
        <begin position="1"/>
        <end position="10"/>
    </location>
</feature>
<feature type="compositionally biased region" description="Polar residues" evidence="11">
    <location>
        <begin position="153"/>
        <end position="167"/>
    </location>
</feature>
<dbReference type="SMART" id="SM00239">
    <property type="entry name" value="C2"/>
    <property type="match status" value="2"/>
</dbReference>
<evidence type="ECO:0000256" key="7">
    <source>
        <dbReference type="ARBA" id="ARBA00022989"/>
    </source>
</evidence>
<feature type="domain" description="SMP-LTD" evidence="14">
    <location>
        <begin position="783"/>
        <end position="1010"/>
    </location>
</feature>
<feature type="region of interest" description="Disordered" evidence="11">
    <location>
        <begin position="643"/>
        <end position="665"/>
    </location>
</feature>
<accession>A0A3N2Q9J9</accession>
<evidence type="ECO:0000256" key="11">
    <source>
        <dbReference type="SAM" id="MobiDB-lite"/>
    </source>
</evidence>
<keyword evidence="9" id="KW-0446">Lipid-binding</keyword>
<evidence type="ECO:0008006" key="17">
    <source>
        <dbReference type="Google" id="ProtNLM"/>
    </source>
</evidence>
<feature type="region of interest" description="Disordered" evidence="11">
    <location>
        <begin position="69"/>
        <end position="207"/>
    </location>
</feature>
<keyword evidence="7 12" id="KW-1133">Transmembrane helix</keyword>
<feature type="compositionally biased region" description="Polar residues" evidence="11">
    <location>
        <begin position="76"/>
        <end position="95"/>
    </location>
</feature>
<feature type="domain" description="C2" evidence="13">
    <location>
        <begin position="1197"/>
        <end position="1342"/>
    </location>
</feature>
<feature type="region of interest" description="Disordered" evidence="11">
    <location>
        <begin position="1234"/>
        <end position="1257"/>
    </location>
</feature>
<dbReference type="InterPro" id="IPR037767">
    <property type="entry name" value="C2A_Mug190-like"/>
</dbReference>
<dbReference type="PROSITE" id="PS50004">
    <property type="entry name" value="C2"/>
    <property type="match status" value="2"/>
</dbReference>
<dbReference type="OrthoDB" id="419768at2759"/>
<gene>
    <name evidence="15" type="ORF">SODALDRAFT_375594</name>
</gene>
<dbReference type="Pfam" id="PF25331">
    <property type="entry name" value="C2_Mug190_3rd"/>
    <property type="match status" value="1"/>
</dbReference>
<dbReference type="EMBL" id="ML119051">
    <property type="protein sequence ID" value="ROT43416.1"/>
    <property type="molecule type" value="Genomic_DNA"/>
</dbReference>
<keyword evidence="8" id="KW-0445">Lipid transport</keyword>
<dbReference type="GO" id="GO:0005789">
    <property type="term" value="C:endoplasmic reticulum membrane"/>
    <property type="evidence" value="ECO:0007669"/>
    <property type="project" value="UniProtKB-SubCell"/>
</dbReference>
<feature type="compositionally biased region" description="Polar residues" evidence="11">
    <location>
        <begin position="196"/>
        <end position="205"/>
    </location>
</feature>
<evidence type="ECO:0000256" key="9">
    <source>
        <dbReference type="ARBA" id="ARBA00023121"/>
    </source>
</evidence>
<dbReference type="SUPFAM" id="SSF49562">
    <property type="entry name" value="C2 domain (Calcium/lipid-binding domain, CaLB)"/>
    <property type="match status" value="2"/>
</dbReference>
<feature type="compositionally biased region" description="Low complexity" evidence="11">
    <location>
        <begin position="20"/>
        <end position="32"/>
    </location>
</feature>
<evidence type="ECO:0000256" key="12">
    <source>
        <dbReference type="SAM" id="Phobius"/>
    </source>
</evidence>
<evidence type="ECO:0000256" key="2">
    <source>
        <dbReference type="ARBA" id="ARBA00022448"/>
    </source>
</evidence>
<keyword evidence="10 12" id="KW-0472">Membrane</keyword>
<feature type="compositionally biased region" description="Basic and acidic residues" evidence="11">
    <location>
        <begin position="587"/>
        <end position="605"/>
    </location>
</feature>
<evidence type="ECO:0000259" key="13">
    <source>
        <dbReference type="PROSITE" id="PS50004"/>
    </source>
</evidence>
<dbReference type="PANTHER" id="PTHR47348:SF3">
    <property type="entry name" value="MEIOTICALLY UP-REGULATED GENE 190 PROTEIN"/>
    <property type="match status" value="1"/>
</dbReference>
<evidence type="ECO:0000256" key="6">
    <source>
        <dbReference type="ARBA" id="ARBA00022824"/>
    </source>
</evidence>
<dbReference type="InterPro" id="IPR035892">
    <property type="entry name" value="C2_domain_sf"/>
</dbReference>
<feature type="transmembrane region" description="Helical" evidence="12">
    <location>
        <begin position="911"/>
        <end position="929"/>
    </location>
</feature>
<reference evidence="15 16" key="1">
    <citation type="journal article" date="2018" name="Mol. Ecol.">
        <title>The obligate alkalophilic soda-lake fungus Sodiomyces alkalinus has shifted to a protein diet.</title>
        <authorList>
            <person name="Grum-Grzhimaylo A.A."/>
            <person name="Falkoski D.L."/>
            <person name="van den Heuvel J."/>
            <person name="Valero-Jimenez C.A."/>
            <person name="Min B."/>
            <person name="Choi I.G."/>
            <person name="Lipzen A."/>
            <person name="Daum C.G."/>
            <person name="Aanen D.K."/>
            <person name="Tsang A."/>
            <person name="Henrissat B."/>
            <person name="Bilanenko E.N."/>
            <person name="de Vries R.P."/>
            <person name="van Kan J.A.L."/>
            <person name="Grigoriev I.V."/>
            <person name="Debets A.J.M."/>
        </authorList>
    </citation>
    <scope>NUCLEOTIDE SEQUENCE [LARGE SCALE GENOMIC DNA]</scope>
    <source>
        <strain evidence="15 16">F11</strain>
    </source>
</reference>
<keyword evidence="4 12" id="KW-0812">Transmembrane</keyword>
<dbReference type="CDD" id="cd04052">
    <property type="entry name" value="C2B_Tricalbin-like"/>
    <property type="match status" value="1"/>
</dbReference>
<dbReference type="Pfam" id="PF00168">
    <property type="entry name" value="C2"/>
    <property type="match status" value="2"/>
</dbReference>
<keyword evidence="6" id="KW-0256">Endoplasmic reticulum</keyword>
<dbReference type="GeneID" id="39583237"/>
<dbReference type="GO" id="GO:0008289">
    <property type="term" value="F:lipid binding"/>
    <property type="evidence" value="ECO:0007669"/>
    <property type="project" value="UniProtKB-KW"/>
</dbReference>
<dbReference type="RefSeq" id="XP_028471222.1">
    <property type="nucleotide sequence ID" value="XM_028614759.1"/>
</dbReference>
<keyword evidence="2" id="KW-0813">Transport</keyword>
<feature type="compositionally biased region" description="Basic and acidic residues" evidence="11">
    <location>
        <begin position="613"/>
        <end position="623"/>
    </location>
</feature>
<dbReference type="GO" id="GO:0061817">
    <property type="term" value="P:endoplasmic reticulum-plasma membrane tethering"/>
    <property type="evidence" value="ECO:0007669"/>
    <property type="project" value="InterPro"/>
</dbReference>
<evidence type="ECO:0000313" key="15">
    <source>
        <dbReference type="EMBL" id="ROT43416.1"/>
    </source>
</evidence>
<evidence type="ECO:0000259" key="14">
    <source>
        <dbReference type="PROSITE" id="PS51847"/>
    </source>
</evidence>
<dbReference type="InterPro" id="IPR000008">
    <property type="entry name" value="C2_dom"/>
</dbReference>
<feature type="region of interest" description="Disordered" evidence="11">
    <location>
        <begin position="1"/>
        <end position="42"/>
    </location>
</feature>
<evidence type="ECO:0000313" key="16">
    <source>
        <dbReference type="Proteomes" id="UP000272025"/>
    </source>
</evidence>
<dbReference type="PROSITE" id="PS51847">
    <property type="entry name" value="SMP"/>
    <property type="match status" value="1"/>
</dbReference>
<dbReference type="Pfam" id="PF25669">
    <property type="entry name" value="SMP_MUG190-like"/>
    <property type="match status" value="1"/>
</dbReference>
<feature type="transmembrane region" description="Helical" evidence="12">
    <location>
        <begin position="740"/>
        <end position="756"/>
    </location>
</feature>
<evidence type="ECO:0000256" key="4">
    <source>
        <dbReference type="ARBA" id="ARBA00022692"/>
    </source>
</evidence>
<sequence>MIMATTQSTCKRPKLSLTIKPSSSPKSRSSRSMSAVDPQSPTAFNTLSNVYVTAIERSTPVTAINTFHQHSHDTQTPRILSFPQTPLSANTTSPTPMELAFPSILTSTPPLSAGPTEPSDPSDPQRFTFPKADVPRLSLVTNPDQPKPRTPQRRVTISSPLASQFNPPYTHPRSLHSILRNSPLPPRSVRTPMSPRRQSLRFQQKTTRRVAYHSPLEQTIITNKYTKSHIDLLSEDPSPNSPAIPSTCQGADMVLDLTLAFTGDETRDGGQTPGPFEEMRRRMAGLAATSPLSPSASGGIRKRKRKEKMRHWAWTIGRDDEEEEDEEGVSGAIAATRAAEARAASEPPPGVTHLVEIQDRMEHSGDEDSLYNYPVISAYDLFDHGGEMESGAMKHKRLDWYFGMLFNTSSIASQSIEKRLKNCPLSWSLSMFLRRHTRWKAAVYRSLQAAIDAIRNVFSLSNFVYSRIGLPGWQPGGIVTLRPHVIVGLQCQTAAWKEIPGCKYEDVVTDAAQVVFVHNTQLLSYSVDGFLGFVAIAIDIARMSAPKHEPPIGGQHYSGQNRIPNIQEFVAQLDKEKAERDADIEKDLGNNQKHAEASDHVPDRKNKTKNTKTVRDPVTGKDVEIEDAQTDFKETVVNPQISVPNENVGKKATVATSPEQSGDEYRRAQDITAPPDPVEPGSTSDVPIHSEKTNVLFFKTPSVSYEPMFATLEKRANVLCLAIFFGIIFVGQLFGGSLWGLIPLSVTVACGVFLWAKDVISQGRNMEWSSEKERGETATMNLVPESVEWLNTALGIMWGLINPEMFAGVADMLEDVMVASVPGVIENVRVADISQGSNPIRVLSLRALPDSHMQEVKEETRKEEEKHMDPNELAAMEQAGSYYNLEASVAYHAKPSGSDISSKARNMGMQLVFYLGVKGLLGIPLPVWVELQGLVATVRLRLELVPEPPFLKTMTFTLMGVPKVQAGCTPMIEKGVNILKLPIISNFVNWAIRTAASMYVAPKSMTLDMGKMLVGDDIQKDTQALGIIFVRIHRAAGLSKQDRRGSEAGGSDPYITVAWSKFAKPQFCTRVIQDDLNPIFEESCGLLVTADLIRADEQLAVELWDSDRSSADDVVGKVELSIQKLIQHPGKMFPQVSNLRGVKAESEMPGELIWEVGFFGKTQFRRALRADGQNESLPKELRDKRELQEDHGVIATAEEDAVIHTPPDPLWPSGILSIVVHQIVGLELANVRGSNGNRKGREYEPARPEAGEVKEESSKTLPSSYCTILMNDELVYKTRTKAVSSHPIFNAGTERFVRDWRNCIVTVTVRDSRNRQHDPIIGLVPLKVSDILQTGSEATRWYPLDGGIGFGRIRVSLLFRSVELRLPPSQLGWDVGTFEFLGDTITSSGYGHHKTKVRLRTGGSSASIKRDACTKEPDKDGLVWDLSGHSKHDRIRLPVRFRYRSPIFFEFYPAGRRKPNAFASLWLQDLVDLEEHDFDIPIWKCDNPTRLSQNYVTEETCKNLPALKVEEIGRLRFRGRFSTGTDRDHIRFVSDNNSRETIETWEACFAEGVRQEEVQTEVAPSTQKLHEASLTQGRDVLAQADPKEKEKWLAKDGTDWTGAFGKDPVSLLSGDPVDLNDTERHDDEGEMHEEDSASDVDLGISDADTASQRDSTAGEDGEQNRPSTSSGAESQSQAGKPNSNSPVQAYKDYKDRSRDLHRKHRGLMQWRPMRNVQFAKNEALFGMRKVKKIGALDGRKPDVETEV</sequence>
<evidence type="ECO:0000256" key="5">
    <source>
        <dbReference type="ARBA" id="ARBA00022737"/>
    </source>
</evidence>
<dbReference type="PANTHER" id="PTHR47348">
    <property type="entry name" value="MEIOTICALLY UP-REGULATED GENE 190 PROTEIN"/>
    <property type="match status" value="1"/>
</dbReference>
<evidence type="ECO:0000256" key="1">
    <source>
        <dbReference type="ARBA" id="ARBA00004586"/>
    </source>
</evidence>
<feature type="compositionally biased region" description="Basic and acidic residues" evidence="11">
    <location>
        <begin position="1239"/>
        <end position="1257"/>
    </location>
</feature>
<organism evidence="15 16">
    <name type="scientific">Sodiomyces alkalinus (strain CBS 110278 / VKM F-3762 / F11)</name>
    <name type="common">Alkaliphilic filamentous fungus</name>
    <dbReference type="NCBI Taxonomy" id="1314773"/>
    <lineage>
        <taxon>Eukaryota</taxon>
        <taxon>Fungi</taxon>
        <taxon>Dikarya</taxon>
        <taxon>Ascomycota</taxon>
        <taxon>Pezizomycotina</taxon>
        <taxon>Sordariomycetes</taxon>
        <taxon>Hypocreomycetidae</taxon>
        <taxon>Glomerellales</taxon>
        <taxon>Plectosphaerellaceae</taxon>
        <taxon>Sodiomyces</taxon>
    </lineage>
</organism>
<name>A0A3N2Q9J9_SODAK</name>
<comment type="subcellular location">
    <subcellularLocation>
        <location evidence="1">Endoplasmic reticulum membrane</location>
    </subcellularLocation>
</comment>
<dbReference type="STRING" id="1314773.A0A3N2Q9J9"/>
<dbReference type="Gene3D" id="2.60.40.150">
    <property type="entry name" value="C2 domain"/>
    <property type="match status" value="2"/>
</dbReference>
<proteinExistence type="predicted"/>
<feature type="region of interest" description="Disordered" evidence="11">
    <location>
        <begin position="1560"/>
        <end position="1708"/>
    </location>
</feature>
<dbReference type="CDD" id="cd04041">
    <property type="entry name" value="C2A_fungal"/>
    <property type="match status" value="1"/>
</dbReference>